<gene>
    <name evidence="2" type="ORF">PXEA_LOCUS26266</name>
</gene>
<comment type="caution">
    <text evidence="2">The sequence shown here is derived from an EMBL/GenBank/DDBJ whole genome shotgun (WGS) entry which is preliminary data.</text>
</comment>
<keyword evidence="1" id="KW-0210">Decarboxylase</keyword>
<dbReference type="Gene3D" id="3.90.1150.170">
    <property type="match status" value="1"/>
</dbReference>
<proteinExistence type="predicted"/>
<dbReference type="Proteomes" id="UP000784294">
    <property type="component" value="Unassembled WGS sequence"/>
</dbReference>
<dbReference type="GO" id="GO:0005737">
    <property type="term" value="C:cytoplasm"/>
    <property type="evidence" value="ECO:0007669"/>
    <property type="project" value="TreeGrafter"/>
</dbReference>
<evidence type="ECO:0000313" key="3">
    <source>
        <dbReference type="Proteomes" id="UP000784294"/>
    </source>
</evidence>
<dbReference type="AlphaFoldDB" id="A0A448XBB1"/>
<keyword evidence="1" id="KW-0456">Lyase</keyword>
<accession>A0A448XBB1</accession>
<dbReference type="EMBL" id="CAAALY010244715">
    <property type="protein sequence ID" value="VEL32826.1"/>
    <property type="molecule type" value="Genomic_DNA"/>
</dbReference>
<dbReference type="GO" id="GO:0004351">
    <property type="term" value="F:glutamate decarboxylase activity"/>
    <property type="evidence" value="ECO:0007669"/>
    <property type="project" value="TreeGrafter"/>
</dbReference>
<organism evidence="2 3">
    <name type="scientific">Protopolystoma xenopodis</name>
    <dbReference type="NCBI Taxonomy" id="117903"/>
    <lineage>
        <taxon>Eukaryota</taxon>
        <taxon>Metazoa</taxon>
        <taxon>Spiralia</taxon>
        <taxon>Lophotrochozoa</taxon>
        <taxon>Platyhelminthes</taxon>
        <taxon>Monogenea</taxon>
        <taxon>Polyopisthocotylea</taxon>
        <taxon>Polystomatidea</taxon>
        <taxon>Polystomatidae</taxon>
        <taxon>Protopolystoma</taxon>
    </lineage>
</organism>
<evidence type="ECO:0000313" key="2">
    <source>
        <dbReference type="EMBL" id="VEL32826.1"/>
    </source>
</evidence>
<protein>
    <submittedName>
        <fullName evidence="2">Uncharacterized protein</fullName>
    </submittedName>
</protein>
<dbReference type="OrthoDB" id="392571at2759"/>
<keyword evidence="3" id="KW-1185">Reference proteome</keyword>
<dbReference type="PANTHER" id="PTHR45677:SF10">
    <property type="entry name" value="GLUTAMATE DECARBOXYLASE"/>
    <property type="match status" value="1"/>
</dbReference>
<reference evidence="2" key="1">
    <citation type="submission" date="2018-11" db="EMBL/GenBank/DDBJ databases">
        <authorList>
            <consortium name="Pathogen Informatics"/>
        </authorList>
    </citation>
    <scope>NUCLEOTIDE SEQUENCE</scope>
</reference>
<name>A0A448XBB1_9PLAT</name>
<dbReference type="PANTHER" id="PTHR45677">
    <property type="entry name" value="GLUTAMATE DECARBOXYLASE-RELATED"/>
    <property type="match status" value="1"/>
</dbReference>
<evidence type="ECO:0000256" key="1">
    <source>
        <dbReference type="ARBA" id="ARBA00022793"/>
    </source>
</evidence>
<dbReference type="GO" id="GO:0009449">
    <property type="term" value="P:gamma-aminobutyric acid biosynthetic process"/>
    <property type="evidence" value="ECO:0007669"/>
    <property type="project" value="TreeGrafter"/>
</dbReference>
<sequence>MHSVPIASCQVNEMIADIQPDAFEVINLTHVEGSILLQVFLGMEGRFSLAPATALSVGQIAQTVAPKIKAKMMEAGTTMVSYQPLELLPNFFRMIVSNPASVCEDVKFLLDEIEKYGEELFPLEEAVTEAEQTTSYNVAPADE</sequence>